<dbReference type="InterPro" id="IPR001900">
    <property type="entry name" value="RNase_II/R"/>
</dbReference>
<dbReference type="SMART" id="SM00316">
    <property type="entry name" value="S1"/>
    <property type="match status" value="1"/>
</dbReference>
<dbReference type="Pfam" id="PF00773">
    <property type="entry name" value="RNB"/>
    <property type="match status" value="1"/>
</dbReference>
<keyword evidence="1" id="KW-0540">Nuclease</keyword>
<dbReference type="GO" id="GO:0004527">
    <property type="term" value="F:exonuclease activity"/>
    <property type="evidence" value="ECO:0007669"/>
    <property type="project" value="UniProtKB-KW"/>
</dbReference>
<reference evidence="5 6" key="2">
    <citation type="submission" date="2016-12" db="EMBL/GenBank/DDBJ databases">
        <title>Draft Genome Sequence of Cystobacter ferrugineus Strain Cbfe23.</title>
        <authorList>
            <person name="Akbar S."/>
            <person name="Dowd S.E."/>
            <person name="Stevens D.C."/>
        </authorList>
    </citation>
    <scope>NUCLEOTIDE SEQUENCE [LARGE SCALE GENOMIC DNA]</scope>
    <source>
        <strain evidence="5 6">Cbfe23</strain>
    </source>
</reference>
<organism evidence="5 6">
    <name type="scientific">Cystobacter ferrugineus</name>
    <dbReference type="NCBI Taxonomy" id="83449"/>
    <lineage>
        <taxon>Bacteria</taxon>
        <taxon>Pseudomonadati</taxon>
        <taxon>Myxococcota</taxon>
        <taxon>Myxococcia</taxon>
        <taxon>Myxococcales</taxon>
        <taxon>Cystobacterineae</taxon>
        <taxon>Archangiaceae</taxon>
        <taxon>Cystobacter</taxon>
    </lineage>
</organism>
<sequence length="630" mass="69377">MDSPTSRTVTGHIDVHHRGHGFLVVRPTLTSEGLSAFIPPPELKHHLADDVVSARITLAEDGRWSASGLSLVHRPRQELYGEVVVHEERVLLRPDRDVGAGNWPLETDGVEVQPGDAVVARIDEDKVRLVRKLAPGADRSLERLLLRHGLRREFGPEAHAEVSQVLARPLAREGRRDLREVPTVTVDSPTTRIIDDALSVLPAGGDGALRLFVSIADAAEFIPEGSALDREARERATNVYLGDTLLPMLPEALSAGSLSLVPGEERLCVTVELRIDPEGRVTSVDVYESLLRSWARLSYTEVAAYLDRGEVSEPMARVREAMPWLRAAAARLTVARAGRGGIDQTRDEAHFTFDEATGEVSGIETERPTTAHALVERFMVAANEAIAGWLVERGIPVPFRVQGEPEPQAVADLDAFALHSGFAAGLGRTLTPLSLAAFARQLSGVPEEAALRSVMFKVLASSRYTVVPAPHFGLAARAYVHFTSPLRRYADLTVHRALKHYLRGRRDFPHEDPDVERLSLHLNERTRRGQRAEKERHRLLEARVMARHVGQEFNGHITRVRASGLLVQLDQPLVEGFLPLEQLPGGPYAPEARETSLVGPTRAFTLGMPLRVRVAFTEEHPGRIGLTLVE</sequence>
<protein>
    <submittedName>
        <fullName evidence="5">Ribonuclease R</fullName>
    </submittedName>
</protein>
<evidence type="ECO:0000256" key="1">
    <source>
        <dbReference type="ARBA" id="ARBA00022722"/>
    </source>
</evidence>
<evidence type="ECO:0000256" key="3">
    <source>
        <dbReference type="ARBA" id="ARBA00022839"/>
    </source>
</evidence>
<evidence type="ECO:0000259" key="4">
    <source>
        <dbReference type="PROSITE" id="PS50126"/>
    </source>
</evidence>
<dbReference type="SUPFAM" id="SSF50249">
    <property type="entry name" value="Nucleic acid-binding proteins"/>
    <property type="match status" value="2"/>
</dbReference>
<dbReference type="EMBL" id="MPIN01000018">
    <property type="protein sequence ID" value="OJH34552.1"/>
    <property type="molecule type" value="Genomic_DNA"/>
</dbReference>
<evidence type="ECO:0000313" key="6">
    <source>
        <dbReference type="Proteomes" id="UP000182229"/>
    </source>
</evidence>
<comment type="caution">
    <text evidence="5">The sequence shown here is derived from an EMBL/GenBank/DDBJ whole genome shotgun (WGS) entry which is preliminary data.</text>
</comment>
<dbReference type="PROSITE" id="PS01175">
    <property type="entry name" value="RIBONUCLEASE_II"/>
    <property type="match status" value="1"/>
</dbReference>
<dbReference type="GO" id="GO:0004540">
    <property type="term" value="F:RNA nuclease activity"/>
    <property type="evidence" value="ECO:0007669"/>
    <property type="project" value="InterPro"/>
</dbReference>
<gene>
    <name evidence="5" type="ORF">BON30_42895</name>
</gene>
<dbReference type="InterPro" id="IPR003029">
    <property type="entry name" value="S1_domain"/>
</dbReference>
<dbReference type="GO" id="GO:0006402">
    <property type="term" value="P:mRNA catabolic process"/>
    <property type="evidence" value="ECO:0007669"/>
    <property type="project" value="TreeGrafter"/>
</dbReference>
<dbReference type="GO" id="GO:0003723">
    <property type="term" value="F:RNA binding"/>
    <property type="evidence" value="ECO:0007669"/>
    <property type="project" value="InterPro"/>
</dbReference>
<dbReference type="PANTHER" id="PTHR23355">
    <property type="entry name" value="RIBONUCLEASE"/>
    <property type="match status" value="1"/>
</dbReference>
<dbReference type="AlphaFoldDB" id="A0A1L9AX15"/>
<dbReference type="OrthoDB" id="9764149at2"/>
<keyword evidence="6" id="KW-1185">Reference proteome</keyword>
<proteinExistence type="predicted"/>
<dbReference type="RefSeq" id="WP_071904382.1">
    <property type="nucleotide sequence ID" value="NZ_MPIN01000018.1"/>
</dbReference>
<reference evidence="6" key="1">
    <citation type="submission" date="2016-11" db="EMBL/GenBank/DDBJ databases">
        <authorList>
            <person name="Shukria A."/>
            <person name="Stevens D.C."/>
        </authorList>
    </citation>
    <scope>NUCLEOTIDE SEQUENCE [LARGE SCALE GENOMIC DNA]</scope>
    <source>
        <strain evidence="6">Cbfe23</strain>
    </source>
</reference>
<dbReference type="InterPro" id="IPR012340">
    <property type="entry name" value="NA-bd_OB-fold"/>
</dbReference>
<keyword evidence="2" id="KW-0378">Hydrolase</keyword>
<evidence type="ECO:0000256" key="2">
    <source>
        <dbReference type="ARBA" id="ARBA00022801"/>
    </source>
</evidence>
<accession>A0A1L9AX15</accession>
<dbReference type="Gene3D" id="2.40.50.140">
    <property type="entry name" value="Nucleic acid-binding proteins"/>
    <property type="match status" value="2"/>
</dbReference>
<dbReference type="InterPro" id="IPR022966">
    <property type="entry name" value="RNase_II/R_CS"/>
</dbReference>
<dbReference type="Proteomes" id="UP000182229">
    <property type="component" value="Unassembled WGS sequence"/>
</dbReference>
<name>A0A1L9AX15_9BACT</name>
<dbReference type="PANTHER" id="PTHR23355:SF9">
    <property type="entry name" value="DIS3-LIKE EXONUCLEASE 2"/>
    <property type="match status" value="1"/>
</dbReference>
<feature type="domain" description="S1 motif" evidence="4">
    <location>
        <begin position="550"/>
        <end position="629"/>
    </location>
</feature>
<dbReference type="STRING" id="83449.BON30_42895"/>
<dbReference type="SMART" id="SM00955">
    <property type="entry name" value="RNB"/>
    <property type="match status" value="1"/>
</dbReference>
<dbReference type="GO" id="GO:0005829">
    <property type="term" value="C:cytosol"/>
    <property type="evidence" value="ECO:0007669"/>
    <property type="project" value="TreeGrafter"/>
</dbReference>
<keyword evidence="3" id="KW-0269">Exonuclease</keyword>
<evidence type="ECO:0000313" key="5">
    <source>
        <dbReference type="EMBL" id="OJH34552.1"/>
    </source>
</evidence>
<dbReference type="PROSITE" id="PS50126">
    <property type="entry name" value="S1"/>
    <property type="match status" value="1"/>
</dbReference>
<dbReference type="InterPro" id="IPR050180">
    <property type="entry name" value="RNR_Ribonuclease"/>
</dbReference>